<feature type="transmembrane region" description="Helical" evidence="7">
    <location>
        <begin position="171"/>
        <end position="193"/>
    </location>
</feature>
<comment type="caution">
    <text evidence="10">The sequence shown here is derived from an EMBL/GenBank/DDBJ whole genome shotgun (WGS) entry which is preliminary data.</text>
</comment>
<keyword evidence="3" id="KW-1003">Cell membrane</keyword>
<evidence type="ECO:0000256" key="8">
    <source>
        <dbReference type="SAM" id="MobiDB-lite"/>
    </source>
</evidence>
<sequence>MSETTMQTTDMAMTPSTQAPAVASAESSGSGKKKVYKRDHNINWWLTAIIALLSLIVLVPLYFTLVTALKTPATAGTFSLPDSWNWHNFADASVKVNFPKAALNSAIVTIAAVILTLLTNTFVAYAVARNMDKLFFRCVYYFFIAAMFVPFPVIMLPLAKQMGSLHLDNTVGLIILYMVLGLGTNLFIATGFIRSIPVSLEEAARIDGASTWTIFWRIIFPLMGPINATIAILTALWAWNDFLMPLIVLTDQSNQTIPLAQYVFSSQFATNYPMAFASYLMAMAPILIVYVFAQKWVVGGVMRGAVK</sequence>
<comment type="subcellular location">
    <subcellularLocation>
        <location evidence="1 7">Cell membrane</location>
        <topology evidence="1 7">Multi-pass membrane protein</topology>
    </subcellularLocation>
</comment>
<keyword evidence="4 7" id="KW-0812">Transmembrane</keyword>
<evidence type="ECO:0000256" key="7">
    <source>
        <dbReference type="RuleBase" id="RU363032"/>
    </source>
</evidence>
<evidence type="ECO:0000256" key="2">
    <source>
        <dbReference type="ARBA" id="ARBA00022448"/>
    </source>
</evidence>
<feature type="transmembrane region" description="Helical" evidence="7">
    <location>
        <begin position="214"/>
        <end position="239"/>
    </location>
</feature>
<comment type="similarity">
    <text evidence="7">Belongs to the binding-protein-dependent transport system permease family.</text>
</comment>
<feature type="region of interest" description="Disordered" evidence="8">
    <location>
        <begin position="1"/>
        <end position="26"/>
    </location>
</feature>
<accession>A0A080N241</accession>
<dbReference type="Gene3D" id="1.10.3720.10">
    <property type="entry name" value="MetI-like"/>
    <property type="match status" value="1"/>
</dbReference>
<dbReference type="STRING" id="1341695.BBOMB_0322"/>
<dbReference type="SUPFAM" id="SSF161098">
    <property type="entry name" value="MetI-like"/>
    <property type="match status" value="1"/>
</dbReference>
<evidence type="ECO:0000259" key="9">
    <source>
        <dbReference type="PROSITE" id="PS50928"/>
    </source>
</evidence>
<evidence type="ECO:0000256" key="5">
    <source>
        <dbReference type="ARBA" id="ARBA00022989"/>
    </source>
</evidence>
<dbReference type="GO" id="GO:0055085">
    <property type="term" value="P:transmembrane transport"/>
    <property type="evidence" value="ECO:0007669"/>
    <property type="project" value="InterPro"/>
</dbReference>
<dbReference type="CDD" id="cd06261">
    <property type="entry name" value="TM_PBP2"/>
    <property type="match status" value="1"/>
</dbReference>
<feature type="transmembrane region" description="Helical" evidence="7">
    <location>
        <begin position="272"/>
        <end position="293"/>
    </location>
</feature>
<dbReference type="Pfam" id="PF00528">
    <property type="entry name" value="BPD_transp_1"/>
    <property type="match status" value="1"/>
</dbReference>
<name>A0A080N241_9BIFI</name>
<dbReference type="PANTHER" id="PTHR43744">
    <property type="entry name" value="ABC TRANSPORTER PERMEASE PROTEIN MG189-RELATED-RELATED"/>
    <property type="match status" value="1"/>
</dbReference>
<dbReference type="eggNOG" id="COG0395">
    <property type="taxonomic scope" value="Bacteria"/>
</dbReference>
<feature type="domain" description="ABC transmembrane type-1" evidence="9">
    <location>
        <begin position="102"/>
        <end position="293"/>
    </location>
</feature>
<keyword evidence="6 7" id="KW-0472">Membrane</keyword>
<organism evidence="10 11">
    <name type="scientific">Bifidobacterium bombi DSM 19703</name>
    <dbReference type="NCBI Taxonomy" id="1341695"/>
    <lineage>
        <taxon>Bacteria</taxon>
        <taxon>Bacillati</taxon>
        <taxon>Actinomycetota</taxon>
        <taxon>Actinomycetes</taxon>
        <taxon>Bifidobacteriales</taxon>
        <taxon>Bifidobacteriaceae</taxon>
        <taxon>Bifidobacterium</taxon>
    </lineage>
</organism>
<keyword evidence="11" id="KW-1185">Reference proteome</keyword>
<feature type="transmembrane region" description="Helical" evidence="7">
    <location>
        <begin position="139"/>
        <end position="159"/>
    </location>
</feature>
<gene>
    <name evidence="10" type="ORF">BBOMB_0322</name>
</gene>
<dbReference type="InterPro" id="IPR000515">
    <property type="entry name" value="MetI-like"/>
</dbReference>
<dbReference type="Proteomes" id="UP000028730">
    <property type="component" value="Unassembled WGS sequence"/>
</dbReference>
<feature type="transmembrane region" description="Helical" evidence="7">
    <location>
        <begin position="106"/>
        <end position="127"/>
    </location>
</feature>
<feature type="transmembrane region" description="Helical" evidence="7">
    <location>
        <begin position="42"/>
        <end position="63"/>
    </location>
</feature>
<keyword evidence="5 7" id="KW-1133">Transmembrane helix</keyword>
<evidence type="ECO:0000256" key="3">
    <source>
        <dbReference type="ARBA" id="ARBA00022475"/>
    </source>
</evidence>
<protein>
    <submittedName>
        <fullName evidence="10">Sugar ABC transporter, permease protein</fullName>
    </submittedName>
</protein>
<evidence type="ECO:0000256" key="4">
    <source>
        <dbReference type="ARBA" id="ARBA00022692"/>
    </source>
</evidence>
<reference evidence="10 11" key="1">
    <citation type="journal article" date="2014" name="Appl. Environ. Microbiol.">
        <title>Genomic encyclopedia of type strains of the genus Bifidobacterium.</title>
        <authorList>
            <person name="Milani C."/>
            <person name="Lugli G.A."/>
            <person name="Duranti S."/>
            <person name="Turroni F."/>
            <person name="Bottacini F."/>
            <person name="Mangifesta M."/>
            <person name="Sanchez B."/>
            <person name="Viappiani A."/>
            <person name="Mancabelli L."/>
            <person name="Taminiau B."/>
            <person name="Delcenserie V."/>
            <person name="Barrangou R."/>
            <person name="Margolles A."/>
            <person name="van Sinderen D."/>
            <person name="Ventura M."/>
        </authorList>
    </citation>
    <scope>NUCLEOTIDE SEQUENCE [LARGE SCALE GENOMIC DNA]</scope>
    <source>
        <strain evidence="10 11">DSM 19703</strain>
    </source>
</reference>
<dbReference type="InterPro" id="IPR035906">
    <property type="entry name" value="MetI-like_sf"/>
</dbReference>
<dbReference type="PROSITE" id="PS50928">
    <property type="entry name" value="ABC_TM1"/>
    <property type="match status" value="1"/>
</dbReference>
<dbReference type="GO" id="GO:0005886">
    <property type="term" value="C:plasma membrane"/>
    <property type="evidence" value="ECO:0007669"/>
    <property type="project" value="UniProtKB-SubCell"/>
</dbReference>
<dbReference type="AlphaFoldDB" id="A0A080N241"/>
<dbReference type="PANTHER" id="PTHR43744:SF12">
    <property type="entry name" value="ABC TRANSPORTER PERMEASE PROTEIN MG189-RELATED"/>
    <property type="match status" value="1"/>
</dbReference>
<evidence type="ECO:0000256" key="6">
    <source>
        <dbReference type="ARBA" id="ARBA00023136"/>
    </source>
</evidence>
<evidence type="ECO:0000256" key="1">
    <source>
        <dbReference type="ARBA" id="ARBA00004651"/>
    </source>
</evidence>
<feature type="compositionally biased region" description="Polar residues" evidence="8">
    <location>
        <begin position="1"/>
        <end position="19"/>
    </location>
</feature>
<proteinExistence type="inferred from homology"/>
<keyword evidence="2 7" id="KW-0813">Transport</keyword>
<evidence type="ECO:0000313" key="10">
    <source>
        <dbReference type="EMBL" id="KFF30993.1"/>
    </source>
</evidence>
<evidence type="ECO:0000313" key="11">
    <source>
        <dbReference type="Proteomes" id="UP000028730"/>
    </source>
</evidence>
<dbReference type="EMBL" id="ATLK01000001">
    <property type="protein sequence ID" value="KFF30993.1"/>
    <property type="molecule type" value="Genomic_DNA"/>
</dbReference>